<dbReference type="AlphaFoldDB" id="A0A9W7ZMS0"/>
<dbReference type="Proteomes" id="UP001150569">
    <property type="component" value="Unassembled WGS sequence"/>
</dbReference>
<dbReference type="GO" id="GO:0009235">
    <property type="term" value="P:cobalamin metabolic process"/>
    <property type="evidence" value="ECO:0007669"/>
    <property type="project" value="InterPro"/>
</dbReference>
<dbReference type="PANTHER" id="PTHR13192">
    <property type="entry name" value="MY011 PROTEIN"/>
    <property type="match status" value="1"/>
</dbReference>
<accession>A0A9W7ZMS0</accession>
<gene>
    <name evidence="2" type="ORF">IWQ60_012122</name>
</gene>
<dbReference type="PANTHER" id="PTHR13192:SF3">
    <property type="entry name" value="COBALAMIN TRAFFICKING PROTEIN CBLD"/>
    <property type="match status" value="1"/>
</dbReference>
<reference evidence="2" key="1">
    <citation type="submission" date="2022-07" db="EMBL/GenBank/DDBJ databases">
        <title>Phylogenomic reconstructions and comparative analyses of Kickxellomycotina fungi.</title>
        <authorList>
            <person name="Reynolds N.K."/>
            <person name="Stajich J.E."/>
            <person name="Barry K."/>
            <person name="Grigoriev I.V."/>
            <person name="Crous P."/>
            <person name="Smith M.E."/>
        </authorList>
    </citation>
    <scope>NUCLEOTIDE SEQUENCE</scope>
    <source>
        <strain evidence="2">RSA 861</strain>
    </source>
</reference>
<comment type="caution">
    <text evidence="2">The sequence shown here is derived from an EMBL/GenBank/DDBJ whole genome shotgun (WGS) entry which is preliminary data.</text>
</comment>
<evidence type="ECO:0000313" key="2">
    <source>
        <dbReference type="EMBL" id="KAJ1906277.1"/>
    </source>
</evidence>
<protein>
    <submittedName>
        <fullName evidence="2">Uncharacterized protein</fullName>
    </submittedName>
</protein>
<dbReference type="InterPro" id="IPR019362">
    <property type="entry name" value="MMADHC"/>
</dbReference>
<name>A0A9W7ZMS0_9FUNG</name>
<dbReference type="EMBL" id="JANBPT010001617">
    <property type="protein sequence ID" value="KAJ1906277.1"/>
    <property type="molecule type" value="Genomic_DNA"/>
</dbReference>
<organism evidence="2 3">
    <name type="scientific">Tieghemiomyces parasiticus</name>
    <dbReference type="NCBI Taxonomy" id="78921"/>
    <lineage>
        <taxon>Eukaryota</taxon>
        <taxon>Fungi</taxon>
        <taxon>Fungi incertae sedis</taxon>
        <taxon>Zoopagomycota</taxon>
        <taxon>Kickxellomycotina</taxon>
        <taxon>Dimargaritomycetes</taxon>
        <taxon>Dimargaritales</taxon>
        <taxon>Dimargaritaceae</taxon>
        <taxon>Tieghemiomyces</taxon>
    </lineage>
</organism>
<evidence type="ECO:0000256" key="1">
    <source>
        <dbReference type="SAM" id="MobiDB-lite"/>
    </source>
</evidence>
<dbReference type="OrthoDB" id="10263782at2759"/>
<keyword evidence="3" id="KW-1185">Reference proteome</keyword>
<proteinExistence type="predicted"/>
<evidence type="ECO:0000313" key="3">
    <source>
        <dbReference type="Proteomes" id="UP001150569"/>
    </source>
</evidence>
<feature type="region of interest" description="Disordered" evidence="1">
    <location>
        <begin position="12"/>
        <end position="33"/>
    </location>
</feature>
<sequence length="255" mass="27435">MTVANTCHWAANPTDHLKESTSLASPTRVAPPREPRHQLVAPRTLAFRPADLLAQTRRAPAPHDTKRPVLPTTATTTGAAALVKAIPQDGGDAEASRGFTLEYSVHACSPRFQREVALVFPQFRTLNSTKPAPAKGGKGAAPTTTETSDLYIVPVCQPTHRSLVAVGADIEGEKDDKLINVSTRAWVRDEGTVSVSFYPDVAGCQYLLRYAVATADGCSVLVHPRWDTSFYPATFFTTAPPKVIEAAVQQMATSQ</sequence>